<accession>A0A6S6S967</accession>
<organism evidence="1">
    <name type="scientific">uncultured Thiotrichaceae bacterium</name>
    <dbReference type="NCBI Taxonomy" id="298394"/>
    <lineage>
        <taxon>Bacteria</taxon>
        <taxon>Pseudomonadati</taxon>
        <taxon>Pseudomonadota</taxon>
        <taxon>Gammaproteobacteria</taxon>
        <taxon>Thiotrichales</taxon>
        <taxon>Thiotrichaceae</taxon>
        <taxon>environmental samples</taxon>
    </lineage>
</organism>
<evidence type="ECO:0000313" key="1">
    <source>
        <dbReference type="EMBL" id="CAA6801059.1"/>
    </source>
</evidence>
<reference evidence="1" key="1">
    <citation type="submission" date="2020-01" db="EMBL/GenBank/DDBJ databases">
        <authorList>
            <person name="Meier V. D."/>
            <person name="Meier V D."/>
        </authorList>
    </citation>
    <scope>NUCLEOTIDE SEQUENCE</scope>
    <source>
        <strain evidence="1">HLG_WM_MAG_09</strain>
    </source>
</reference>
<gene>
    <name evidence="1" type="ORF">HELGO_WM69817</name>
</gene>
<evidence type="ECO:0008006" key="2">
    <source>
        <dbReference type="Google" id="ProtNLM"/>
    </source>
</evidence>
<dbReference type="AlphaFoldDB" id="A0A6S6S967"/>
<sequence length="152" mass="17086">MNFFTNPLSQFRNKRVWGYYQAQGVNASECGPTIASMLINTFHKTNTSRKGVRKAYPGPWHYNLKVVKTILGNNDVPCGEIILNKSGKIKPEDIHNLVVSQRFTAFHVDGFHFVIVGYIAGSLRVVDPMNGISEFDAGNFTKRITHPLAIYI</sequence>
<protein>
    <recommendedName>
        <fullName evidence="2">Peptidase C39 domain-containing protein</fullName>
    </recommendedName>
</protein>
<name>A0A6S6S967_9GAMM</name>
<dbReference type="EMBL" id="CACVAT010000025">
    <property type="protein sequence ID" value="CAA6801059.1"/>
    <property type="molecule type" value="Genomic_DNA"/>
</dbReference>
<proteinExistence type="predicted"/>